<gene>
    <name evidence="3" type="ORF">CPB83DRAFT_834869</name>
</gene>
<sequence>MLFTKLFFVAAAASGVFALPLRTTSQGLESREIQEDLYYRDVAAIVEAVLQARGVLDKHEVPDPVLKGKSREIIVDHGPTNDKLTKGRGDLAPKPLRLMTDKHGASKATTLKTIEEQGGK</sequence>
<feature type="compositionally biased region" description="Basic and acidic residues" evidence="1">
    <location>
        <begin position="76"/>
        <end position="91"/>
    </location>
</feature>
<keyword evidence="4" id="KW-1185">Reference proteome</keyword>
<name>A0A9P6JQZ3_9AGAR</name>
<dbReference type="AlphaFoldDB" id="A0A9P6JQZ3"/>
<proteinExistence type="predicted"/>
<dbReference type="Proteomes" id="UP000807306">
    <property type="component" value="Unassembled WGS sequence"/>
</dbReference>
<protein>
    <submittedName>
        <fullName evidence="3">Uncharacterized protein</fullName>
    </submittedName>
</protein>
<evidence type="ECO:0000313" key="4">
    <source>
        <dbReference type="Proteomes" id="UP000807306"/>
    </source>
</evidence>
<feature type="region of interest" description="Disordered" evidence="1">
    <location>
        <begin position="76"/>
        <end position="96"/>
    </location>
</feature>
<comment type="caution">
    <text evidence="3">The sequence shown here is derived from an EMBL/GenBank/DDBJ whole genome shotgun (WGS) entry which is preliminary data.</text>
</comment>
<evidence type="ECO:0000313" key="3">
    <source>
        <dbReference type="EMBL" id="KAF9529741.1"/>
    </source>
</evidence>
<feature type="chain" id="PRO_5040177277" evidence="2">
    <location>
        <begin position="19"/>
        <end position="120"/>
    </location>
</feature>
<evidence type="ECO:0000256" key="2">
    <source>
        <dbReference type="SAM" id="SignalP"/>
    </source>
</evidence>
<dbReference type="EMBL" id="MU157844">
    <property type="protein sequence ID" value="KAF9529741.1"/>
    <property type="molecule type" value="Genomic_DNA"/>
</dbReference>
<feature type="signal peptide" evidence="2">
    <location>
        <begin position="1"/>
        <end position="18"/>
    </location>
</feature>
<reference evidence="3" key="1">
    <citation type="submission" date="2020-11" db="EMBL/GenBank/DDBJ databases">
        <authorList>
            <consortium name="DOE Joint Genome Institute"/>
            <person name="Ahrendt S."/>
            <person name="Riley R."/>
            <person name="Andreopoulos W."/>
            <person name="Labutti K."/>
            <person name="Pangilinan J."/>
            <person name="Ruiz-Duenas F.J."/>
            <person name="Barrasa J.M."/>
            <person name="Sanchez-Garcia M."/>
            <person name="Camarero S."/>
            <person name="Miyauchi S."/>
            <person name="Serrano A."/>
            <person name="Linde D."/>
            <person name="Babiker R."/>
            <person name="Drula E."/>
            <person name="Ayuso-Fernandez I."/>
            <person name="Pacheco R."/>
            <person name="Padilla G."/>
            <person name="Ferreira P."/>
            <person name="Barriuso J."/>
            <person name="Kellner H."/>
            <person name="Castanera R."/>
            <person name="Alfaro M."/>
            <person name="Ramirez L."/>
            <person name="Pisabarro A.G."/>
            <person name="Kuo A."/>
            <person name="Tritt A."/>
            <person name="Lipzen A."/>
            <person name="He G."/>
            <person name="Yan M."/>
            <person name="Ng V."/>
            <person name="Cullen D."/>
            <person name="Martin F."/>
            <person name="Rosso M.-N."/>
            <person name="Henrissat B."/>
            <person name="Hibbett D."/>
            <person name="Martinez A.T."/>
            <person name="Grigoriev I.V."/>
        </authorList>
    </citation>
    <scope>NUCLEOTIDE SEQUENCE</scope>
    <source>
        <strain evidence="3">CBS 506.95</strain>
    </source>
</reference>
<keyword evidence="2" id="KW-0732">Signal</keyword>
<accession>A0A9P6JQZ3</accession>
<evidence type="ECO:0000256" key="1">
    <source>
        <dbReference type="SAM" id="MobiDB-lite"/>
    </source>
</evidence>
<organism evidence="3 4">
    <name type="scientific">Crepidotus variabilis</name>
    <dbReference type="NCBI Taxonomy" id="179855"/>
    <lineage>
        <taxon>Eukaryota</taxon>
        <taxon>Fungi</taxon>
        <taxon>Dikarya</taxon>
        <taxon>Basidiomycota</taxon>
        <taxon>Agaricomycotina</taxon>
        <taxon>Agaricomycetes</taxon>
        <taxon>Agaricomycetidae</taxon>
        <taxon>Agaricales</taxon>
        <taxon>Agaricineae</taxon>
        <taxon>Crepidotaceae</taxon>
        <taxon>Crepidotus</taxon>
    </lineage>
</organism>